<feature type="chain" id="PRO_5021869702" evidence="1">
    <location>
        <begin position="23"/>
        <end position="147"/>
    </location>
</feature>
<dbReference type="InterPro" id="IPR011008">
    <property type="entry name" value="Dimeric_a/b-barrel"/>
</dbReference>
<feature type="signal peptide" evidence="1">
    <location>
        <begin position="1"/>
        <end position="22"/>
    </location>
</feature>
<dbReference type="SUPFAM" id="SSF54909">
    <property type="entry name" value="Dimeric alpha+beta barrel"/>
    <property type="match status" value="1"/>
</dbReference>
<reference evidence="3 4" key="1">
    <citation type="submission" date="2019-02" db="EMBL/GenBank/DDBJ databases">
        <title>Deep-cultivation of Planctomycetes and their phenomic and genomic characterization uncovers novel biology.</title>
        <authorList>
            <person name="Wiegand S."/>
            <person name="Jogler M."/>
            <person name="Boedeker C."/>
            <person name="Pinto D."/>
            <person name="Vollmers J."/>
            <person name="Rivas-Marin E."/>
            <person name="Kohn T."/>
            <person name="Peeters S.H."/>
            <person name="Heuer A."/>
            <person name="Rast P."/>
            <person name="Oberbeckmann S."/>
            <person name="Bunk B."/>
            <person name="Jeske O."/>
            <person name="Meyerdierks A."/>
            <person name="Storesund J.E."/>
            <person name="Kallscheuer N."/>
            <person name="Luecker S."/>
            <person name="Lage O.M."/>
            <person name="Pohl T."/>
            <person name="Merkel B.J."/>
            <person name="Hornburger P."/>
            <person name="Mueller R.-W."/>
            <person name="Bruemmer F."/>
            <person name="Labrenz M."/>
            <person name="Spormann A.M."/>
            <person name="Op den Camp H."/>
            <person name="Overmann J."/>
            <person name="Amann R."/>
            <person name="Jetten M.S.M."/>
            <person name="Mascher T."/>
            <person name="Medema M.H."/>
            <person name="Devos D.P."/>
            <person name="Kaster A.-K."/>
            <person name="Ovreas L."/>
            <person name="Rohde M."/>
            <person name="Galperin M.Y."/>
            <person name="Jogler C."/>
        </authorList>
    </citation>
    <scope>NUCLEOTIDE SEQUENCE [LARGE SCALE GENOMIC DNA]</scope>
    <source>
        <strain evidence="3 4">Spa11</strain>
    </source>
</reference>
<dbReference type="Gene3D" id="3.30.70.100">
    <property type="match status" value="1"/>
</dbReference>
<accession>A0A518KDB4</accession>
<dbReference type="PROSITE" id="PS51502">
    <property type="entry name" value="S_R_A_B_BARREL"/>
    <property type="match status" value="1"/>
</dbReference>
<dbReference type="RefSeq" id="WP_145115701.1">
    <property type="nucleotide sequence ID" value="NZ_CP036349.1"/>
</dbReference>
<keyword evidence="4" id="KW-1185">Reference proteome</keyword>
<protein>
    <submittedName>
        <fullName evidence="3">Stress responsive A/B Barrel Domain protein</fullName>
    </submittedName>
</protein>
<organism evidence="3 4">
    <name type="scientific">Botrimarina mediterranea</name>
    <dbReference type="NCBI Taxonomy" id="2528022"/>
    <lineage>
        <taxon>Bacteria</taxon>
        <taxon>Pseudomonadati</taxon>
        <taxon>Planctomycetota</taxon>
        <taxon>Planctomycetia</taxon>
        <taxon>Pirellulales</taxon>
        <taxon>Lacipirellulaceae</taxon>
        <taxon>Botrimarina</taxon>
    </lineage>
</organism>
<proteinExistence type="predicted"/>
<dbReference type="KEGG" id="bmei:Spa11_40000"/>
<evidence type="ECO:0000259" key="2">
    <source>
        <dbReference type="PROSITE" id="PS51502"/>
    </source>
</evidence>
<evidence type="ECO:0000313" key="4">
    <source>
        <dbReference type="Proteomes" id="UP000316426"/>
    </source>
</evidence>
<dbReference type="Pfam" id="PF07876">
    <property type="entry name" value="Dabb"/>
    <property type="match status" value="1"/>
</dbReference>
<keyword evidence="1" id="KW-0732">Signal</keyword>
<name>A0A518KDB4_9BACT</name>
<dbReference type="SMART" id="SM00886">
    <property type="entry name" value="Dabb"/>
    <property type="match status" value="1"/>
</dbReference>
<evidence type="ECO:0000313" key="3">
    <source>
        <dbReference type="EMBL" id="QDV75778.1"/>
    </source>
</evidence>
<gene>
    <name evidence="3" type="ORF">Spa11_40000</name>
</gene>
<evidence type="ECO:0000256" key="1">
    <source>
        <dbReference type="SAM" id="SignalP"/>
    </source>
</evidence>
<feature type="domain" description="Stress-response A/B barrel" evidence="2">
    <location>
        <begin position="25"/>
        <end position="121"/>
    </location>
</feature>
<dbReference type="EMBL" id="CP036349">
    <property type="protein sequence ID" value="QDV75778.1"/>
    <property type="molecule type" value="Genomic_DNA"/>
</dbReference>
<dbReference type="AlphaFoldDB" id="A0A518KDB4"/>
<dbReference type="InterPro" id="IPR013097">
    <property type="entry name" value="Dabb"/>
</dbReference>
<sequence precursor="true">MFALRRFALVLALLLVAAPTLAAEQAHMVFFKLNDSSPKSRTHFAGLCHKYLAKIPGITYFSVGALADDLDRDVNDKDFDIALHVVFKDRAAHDVYATHPQHLKLIEVGKPLWSKVRVFDSDLIAPETAAAASEEAAPAEEAAAAGE</sequence>
<dbReference type="Proteomes" id="UP000316426">
    <property type="component" value="Chromosome"/>
</dbReference>